<evidence type="ECO:0000313" key="3">
    <source>
        <dbReference type="WBParaSite" id="nRc.2.0.1.t35341-RA"/>
    </source>
</evidence>
<protein>
    <submittedName>
        <fullName evidence="3">Uncharacterized protein</fullName>
    </submittedName>
</protein>
<feature type="region of interest" description="Disordered" evidence="1">
    <location>
        <begin position="76"/>
        <end position="122"/>
    </location>
</feature>
<accession>A0A915KB58</accession>
<dbReference type="AlphaFoldDB" id="A0A915KB58"/>
<dbReference type="WBParaSite" id="nRc.2.0.1.t35341-RA">
    <property type="protein sequence ID" value="nRc.2.0.1.t35341-RA"/>
    <property type="gene ID" value="nRc.2.0.1.g35341"/>
</dbReference>
<proteinExistence type="predicted"/>
<feature type="compositionally biased region" description="Low complexity" evidence="1">
    <location>
        <begin position="76"/>
        <end position="87"/>
    </location>
</feature>
<evidence type="ECO:0000256" key="1">
    <source>
        <dbReference type="SAM" id="MobiDB-lite"/>
    </source>
</evidence>
<sequence length="250" mass="28123">MASSKILEHGQKRFGAGVEMARAEMAGVEMAAPNCPGPLRTSSIRVSYFLTQQLSFGPCKQVFPAKSPHSITMNLNSTNNRSSLTESQNLKLKDSQGDSIPIDPPPVKRFKENNGKNSRPSSQLLSTFPSICSSLASYPCNNLGIRYPNASFLQEISRNKKRDLTVEEASQIMARCVSEIVDVSKNVRFQTLMISRLTYDDEFEKSGTVNPKIYEKQLHELIRKKFEFRAYYAKNKRGMKQLLAMSQDEP</sequence>
<name>A0A915KB58_ROMCU</name>
<keyword evidence="2" id="KW-1185">Reference proteome</keyword>
<dbReference type="Proteomes" id="UP000887565">
    <property type="component" value="Unplaced"/>
</dbReference>
<organism evidence="2 3">
    <name type="scientific">Romanomermis culicivorax</name>
    <name type="common">Nematode worm</name>
    <dbReference type="NCBI Taxonomy" id="13658"/>
    <lineage>
        <taxon>Eukaryota</taxon>
        <taxon>Metazoa</taxon>
        <taxon>Ecdysozoa</taxon>
        <taxon>Nematoda</taxon>
        <taxon>Enoplea</taxon>
        <taxon>Dorylaimia</taxon>
        <taxon>Mermithida</taxon>
        <taxon>Mermithoidea</taxon>
        <taxon>Mermithidae</taxon>
        <taxon>Romanomermis</taxon>
    </lineage>
</organism>
<reference evidence="3" key="1">
    <citation type="submission" date="2022-11" db="UniProtKB">
        <authorList>
            <consortium name="WormBaseParasite"/>
        </authorList>
    </citation>
    <scope>IDENTIFICATION</scope>
</reference>
<evidence type="ECO:0000313" key="2">
    <source>
        <dbReference type="Proteomes" id="UP000887565"/>
    </source>
</evidence>